<sequence>MGKRLRVKNLDRCIGCLECVYACSRTNEKLLSNYRSAIAVKASGGIERNYVVVVCRGCRSPPCAPACPIPGAIKPREGGGVIVDREICDATKCNQECIEACPIPGAIHIDVDINKAIVCRQCGACVQYCSTGVLVMEEATGEW</sequence>
<keyword evidence="3" id="KW-0408">Iron</keyword>
<keyword evidence="2" id="KW-0479">Metal-binding</keyword>
<dbReference type="Pfam" id="PF12800">
    <property type="entry name" value="Fer4_4"/>
    <property type="match status" value="1"/>
</dbReference>
<accession>A0A9Y1BS58</accession>
<dbReference type="InterPro" id="IPR050294">
    <property type="entry name" value="RnfB_subfamily"/>
</dbReference>
<organism evidence="6">
    <name type="scientific">Candidatus Heimdallarchaeum endolithica</name>
    <dbReference type="NCBI Taxonomy" id="2876572"/>
    <lineage>
        <taxon>Archaea</taxon>
        <taxon>Promethearchaeati</taxon>
        <taxon>Candidatus Heimdallarchaeota</taxon>
        <taxon>Candidatus Heimdallarchaeia (ex Rinke et al. 2021) (nom. nud.)</taxon>
        <taxon>Candidatus Heimdallarchaeales</taxon>
        <taxon>Candidatus Heimdallarchaeaceae</taxon>
        <taxon>Candidatus Heimdallarchaeum</taxon>
    </lineage>
</organism>
<dbReference type="Gene3D" id="3.30.70.20">
    <property type="match status" value="1"/>
</dbReference>
<dbReference type="GO" id="GO:0046872">
    <property type="term" value="F:metal ion binding"/>
    <property type="evidence" value="ECO:0007669"/>
    <property type="project" value="UniProtKB-KW"/>
</dbReference>
<dbReference type="Pfam" id="PF13247">
    <property type="entry name" value="Fer4_11"/>
    <property type="match status" value="1"/>
</dbReference>
<dbReference type="GO" id="GO:0051539">
    <property type="term" value="F:4 iron, 4 sulfur cluster binding"/>
    <property type="evidence" value="ECO:0007669"/>
    <property type="project" value="UniProtKB-KW"/>
</dbReference>
<dbReference type="SUPFAM" id="SSF54862">
    <property type="entry name" value="4Fe-4S ferredoxins"/>
    <property type="match status" value="1"/>
</dbReference>
<feature type="domain" description="4Fe-4S ferredoxin-type" evidence="5">
    <location>
        <begin position="109"/>
        <end position="139"/>
    </location>
</feature>
<dbReference type="AlphaFoldDB" id="A0A9Y1BS58"/>
<evidence type="ECO:0000259" key="5">
    <source>
        <dbReference type="PROSITE" id="PS51379"/>
    </source>
</evidence>
<name>A0A9Y1BS58_9ARCH</name>
<feature type="domain" description="4Fe-4S ferredoxin-type" evidence="5">
    <location>
        <begin position="3"/>
        <end position="33"/>
    </location>
</feature>
<evidence type="ECO:0000313" key="6">
    <source>
        <dbReference type="EMBL" id="UJG44228.1"/>
    </source>
</evidence>
<evidence type="ECO:0000256" key="3">
    <source>
        <dbReference type="ARBA" id="ARBA00023004"/>
    </source>
</evidence>
<dbReference type="PROSITE" id="PS51379">
    <property type="entry name" value="4FE4S_FER_2"/>
    <property type="match status" value="4"/>
</dbReference>
<feature type="domain" description="4Fe-4S ferredoxin-type" evidence="5">
    <location>
        <begin position="44"/>
        <end position="78"/>
    </location>
</feature>
<evidence type="ECO:0000256" key="2">
    <source>
        <dbReference type="ARBA" id="ARBA00022723"/>
    </source>
</evidence>
<reference evidence="6" key="1">
    <citation type="journal article" date="2022" name="Nat. Microbiol.">
        <title>Unique mobile elements and scalable gene flow at the prokaryote-eukaryote boundary revealed by circularized Asgard archaea genomes.</title>
        <authorList>
            <person name="Wu F."/>
            <person name="Speth D.R."/>
            <person name="Philosof A."/>
            <person name="Cremiere A."/>
            <person name="Narayanan A."/>
            <person name="Barco R.A."/>
            <person name="Connon S.A."/>
            <person name="Amend J.P."/>
            <person name="Antoshechkin I.A."/>
            <person name="Orphan V.J."/>
        </authorList>
    </citation>
    <scope>NUCLEOTIDE SEQUENCE</scope>
    <source>
        <strain evidence="6">PR6</strain>
    </source>
</reference>
<dbReference type="PANTHER" id="PTHR42859">
    <property type="entry name" value="OXIDOREDUCTASE"/>
    <property type="match status" value="1"/>
</dbReference>
<keyword evidence="1" id="KW-0004">4Fe-4S</keyword>
<evidence type="ECO:0000256" key="1">
    <source>
        <dbReference type="ARBA" id="ARBA00022485"/>
    </source>
</evidence>
<dbReference type="InterPro" id="IPR017896">
    <property type="entry name" value="4Fe4S_Fe-S-bd"/>
</dbReference>
<dbReference type="EMBL" id="CP084167">
    <property type="protein sequence ID" value="UJG44228.1"/>
    <property type="molecule type" value="Genomic_DNA"/>
</dbReference>
<dbReference type="Proteomes" id="UP001200513">
    <property type="component" value="Chromosome"/>
</dbReference>
<gene>
    <name evidence="6" type="ORF">K9W46_03370</name>
</gene>
<feature type="domain" description="4Fe-4S ferredoxin-type" evidence="5">
    <location>
        <begin position="79"/>
        <end position="108"/>
    </location>
</feature>
<dbReference type="PANTHER" id="PTHR42859:SF15">
    <property type="entry name" value="IRON-SULFUR CLUSTER BINDING PROTEIN"/>
    <property type="match status" value="1"/>
</dbReference>
<protein>
    <submittedName>
        <fullName evidence="6">(Fe-S)-binding protein</fullName>
    </submittedName>
</protein>
<keyword evidence="4" id="KW-0411">Iron-sulfur</keyword>
<proteinExistence type="predicted"/>
<evidence type="ECO:0000256" key="4">
    <source>
        <dbReference type="ARBA" id="ARBA00023014"/>
    </source>
</evidence>